<keyword evidence="10" id="KW-0813">Transport</keyword>
<comment type="similarity">
    <text evidence="7 10">Belongs to the fluoride channel Fluc/FEX (TC 1.A.43) family.</text>
</comment>
<evidence type="ECO:0000256" key="10">
    <source>
        <dbReference type="HAMAP-Rule" id="MF_00454"/>
    </source>
</evidence>
<comment type="function">
    <text evidence="9 10">Fluoride-specific ion channel. Important for reducing fluoride concentration in the cell, thus reducing its toxicity.</text>
</comment>
<dbReference type="PANTHER" id="PTHR28259:SF1">
    <property type="entry name" value="FLUORIDE EXPORT PROTEIN 1-RELATED"/>
    <property type="match status" value="1"/>
</dbReference>
<evidence type="ECO:0000256" key="6">
    <source>
        <dbReference type="ARBA" id="ARBA00023303"/>
    </source>
</evidence>
<feature type="transmembrane region" description="Helical" evidence="10">
    <location>
        <begin position="89"/>
        <end position="114"/>
    </location>
</feature>
<evidence type="ECO:0000256" key="8">
    <source>
        <dbReference type="ARBA" id="ARBA00035585"/>
    </source>
</evidence>
<dbReference type="RefSeq" id="WP_338786753.1">
    <property type="nucleotide sequence ID" value="NZ_CP147403.1"/>
</dbReference>
<feature type="binding site" evidence="10">
    <location>
        <position position="68"/>
    </location>
    <ligand>
        <name>Na(+)</name>
        <dbReference type="ChEBI" id="CHEBI:29101"/>
        <note>structural</note>
    </ligand>
</feature>
<evidence type="ECO:0000256" key="5">
    <source>
        <dbReference type="ARBA" id="ARBA00023136"/>
    </source>
</evidence>
<evidence type="ECO:0000256" key="3">
    <source>
        <dbReference type="ARBA" id="ARBA00022692"/>
    </source>
</evidence>
<keyword evidence="6 10" id="KW-0407">Ion channel</keyword>
<accession>A0ABZ2MR71</accession>
<evidence type="ECO:0000256" key="1">
    <source>
        <dbReference type="ARBA" id="ARBA00004651"/>
    </source>
</evidence>
<dbReference type="EMBL" id="CP147403">
    <property type="protein sequence ID" value="WXB87705.1"/>
    <property type="molecule type" value="Genomic_DNA"/>
</dbReference>
<organism evidence="11 12">
    <name type="scientific">Metabacillus rhizosphaerae</name>
    <dbReference type="NCBI Taxonomy" id="3117747"/>
    <lineage>
        <taxon>Bacteria</taxon>
        <taxon>Bacillati</taxon>
        <taxon>Bacillota</taxon>
        <taxon>Bacilli</taxon>
        <taxon>Bacillales</taxon>
        <taxon>Bacillaceae</taxon>
        <taxon>Metabacillus</taxon>
    </lineage>
</organism>
<comment type="catalytic activity">
    <reaction evidence="8">
        <text>fluoride(in) = fluoride(out)</text>
        <dbReference type="Rhea" id="RHEA:76159"/>
        <dbReference type="ChEBI" id="CHEBI:17051"/>
    </reaction>
    <physiologicalReaction direction="left-to-right" evidence="8">
        <dbReference type="Rhea" id="RHEA:76160"/>
    </physiologicalReaction>
</comment>
<keyword evidence="5 10" id="KW-0472">Membrane</keyword>
<reference evidence="11 12" key="1">
    <citation type="submission" date="2024-02" db="EMBL/GenBank/DDBJ databases">
        <title>Seven novel Bacillus-like species.</title>
        <authorList>
            <person name="Liu G."/>
        </authorList>
    </citation>
    <scope>NUCLEOTIDE SEQUENCE [LARGE SCALE GENOMIC DNA]</scope>
    <source>
        <strain evidence="11 12">FJAT-53654</strain>
    </source>
</reference>
<proteinExistence type="inferred from homology"/>
<keyword evidence="10" id="KW-0406">Ion transport</keyword>
<feature type="transmembrane region" description="Helical" evidence="10">
    <location>
        <begin position="58"/>
        <end position="77"/>
    </location>
</feature>
<evidence type="ECO:0000313" key="11">
    <source>
        <dbReference type="EMBL" id="WXB87705.1"/>
    </source>
</evidence>
<sequence length="119" mass="12739">MVSVLLGGAVGAVVRYLAGELLQTVTKKVKLPLSIIIINIIGSLLLGFCVTTLNNDQILLFFATGFCGGFTTFSTFSVEAVQLIQKKQYLLFLLYILLTISGGILGIFIGKLLATLSHS</sequence>
<protein>
    <recommendedName>
        <fullName evidence="10">Fluoride-specific ion channel FluC</fullName>
    </recommendedName>
</protein>
<dbReference type="InterPro" id="IPR003691">
    <property type="entry name" value="FluC"/>
</dbReference>
<keyword evidence="10" id="KW-0915">Sodium</keyword>
<keyword evidence="12" id="KW-1185">Reference proteome</keyword>
<keyword evidence="4 10" id="KW-1133">Transmembrane helix</keyword>
<keyword evidence="3 10" id="KW-0812">Transmembrane</keyword>
<keyword evidence="10" id="KW-0479">Metal-binding</keyword>
<feature type="transmembrane region" description="Helical" evidence="10">
    <location>
        <begin position="29"/>
        <end position="51"/>
    </location>
</feature>
<evidence type="ECO:0000313" key="12">
    <source>
        <dbReference type="Proteomes" id="UP001368328"/>
    </source>
</evidence>
<dbReference type="PANTHER" id="PTHR28259">
    <property type="entry name" value="FLUORIDE EXPORT PROTEIN 1-RELATED"/>
    <property type="match status" value="1"/>
</dbReference>
<keyword evidence="2 10" id="KW-1003">Cell membrane</keyword>
<feature type="binding site" evidence="10">
    <location>
        <position position="71"/>
    </location>
    <ligand>
        <name>Na(+)</name>
        <dbReference type="ChEBI" id="CHEBI:29101"/>
        <note>structural</note>
    </ligand>
</feature>
<dbReference type="NCBIfam" id="TIGR00494">
    <property type="entry name" value="crcB"/>
    <property type="match status" value="1"/>
</dbReference>
<evidence type="ECO:0000256" key="7">
    <source>
        <dbReference type="ARBA" id="ARBA00035120"/>
    </source>
</evidence>
<name>A0ABZ2MR71_9BACI</name>
<gene>
    <name evidence="10 11" type="primary">crcB</name>
    <name evidence="10" type="synonym">fluC</name>
    <name evidence="11" type="ORF">WCV66_21130</name>
</gene>
<evidence type="ECO:0000256" key="9">
    <source>
        <dbReference type="ARBA" id="ARBA00049940"/>
    </source>
</evidence>
<evidence type="ECO:0000256" key="2">
    <source>
        <dbReference type="ARBA" id="ARBA00022475"/>
    </source>
</evidence>
<dbReference type="Pfam" id="PF02537">
    <property type="entry name" value="CRCB"/>
    <property type="match status" value="1"/>
</dbReference>
<dbReference type="Proteomes" id="UP001368328">
    <property type="component" value="Chromosome"/>
</dbReference>
<comment type="subcellular location">
    <subcellularLocation>
        <location evidence="1 10">Cell membrane</location>
        <topology evidence="1 10">Multi-pass membrane protein</topology>
    </subcellularLocation>
</comment>
<evidence type="ECO:0000256" key="4">
    <source>
        <dbReference type="ARBA" id="ARBA00022989"/>
    </source>
</evidence>
<dbReference type="HAMAP" id="MF_00454">
    <property type="entry name" value="FluC"/>
    <property type="match status" value="1"/>
</dbReference>
<comment type="activity regulation">
    <text evidence="10">Na(+) is not transported, but it plays an essential structural role and its presence is essential for fluoride channel function.</text>
</comment>